<dbReference type="OrthoDB" id="30955at2157"/>
<dbReference type="Gene3D" id="2.40.30.30">
    <property type="entry name" value="Riboflavin kinase-like"/>
    <property type="match status" value="1"/>
</dbReference>
<dbReference type="GO" id="GO:0000287">
    <property type="term" value="F:magnesium ion binding"/>
    <property type="evidence" value="ECO:0007669"/>
    <property type="project" value="UniProtKB-UniRule"/>
</dbReference>
<feature type="binding site" evidence="16">
    <location>
        <begin position="106"/>
        <end position="109"/>
    </location>
    <ligand>
        <name>CDP</name>
        <dbReference type="ChEBI" id="CHEBI:58069"/>
    </ligand>
</feature>
<comment type="function">
    <text evidence="16">Catalyzes the CTP-dependent phosphorylation of riboflavin (vitamin B2) to form flavin mononucleotide (FMN).</text>
</comment>
<keyword evidence="11 16" id="KW-0460">Magnesium</keyword>
<dbReference type="GO" id="GO:0009231">
    <property type="term" value="P:riboflavin biosynthetic process"/>
    <property type="evidence" value="ECO:0007669"/>
    <property type="project" value="InterPro"/>
</dbReference>
<evidence type="ECO:0000256" key="15">
    <source>
        <dbReference type="ARBA" id="ARBA00047857"/>
    </source>
</evidence>
<evidence type="ECO:0000256" key="6">
    <source>
        <dbReference type="ARBA" id="ARBA00022643"/>
    </source>
</evidence>
<evidence type="ECO:0000256" key="1">
    <source>
        <dbReference type="ARBA" id="ARBA00005219"/>
    </source>
</evidence>
<evidence type="ECO:0000256" key="13">
    <source>
        <dbReference type="ARBA" id="ARBA00030544"/>
    </source>
</evidence>
<dbReference type="InterPro" id="IPR023470">
    <property type="entry name" value="Riboflavin_kinase_archaeal"/>
</dbReference>
<feature type="binding site" evidence="16">
    <location>
        <position position="41"/>
    </location>
    <ligand>
        <name>Mg(2+)</name>
        <dbReference type="ChEBI" id="CHEBI:18420"/>
    </ligand>
</feature>
<name>A0A2A2H1F7_METBR</name>
<evidence type="ECO:0000256" key="4">
    <source>
        <dbReference type="ARBA" id="ARBA00017394"/>
    </source>
</evidence>
<evidence type="ECO:0000256" key="16">
    <source>
        <dbReference type="HAMAP-Rule" id="MF_01285"/>
    </source>
</evidence>
<dbReference type="GO" id="GO:0008531">
    <property type="term" value="F:riboflavin kinase activity"/>
    <property type="evidence" value="ECO:0007669"/>
    <property type="project" value="InterPro"/>
</dbReference>
<dbReference type="SUPFAM" id="SSF82114">
    <property type="entry name" value="Riboflavin kinase-like"/>
    <property type="match status" value="1"/>
</dbReference>
<dbReference type="InterPro" id="IPR023602">
    <property type="entry name" value="Riboflavin_kinase_CTP-dep"/>
</dbReference>
<protein>
    <recommendedName>
        <fullName evidence="4 16">Riboflavin kinase</fullName>
        <shortName evidence="16">RFK</shortName>
        <ecNumber evidence="3 16">2.7.1.161</ecNumber>
    </recommendedName>
    <alternativeName>
        <fullName evidence="13 16">CTP-dependent riboflavin kinase</fullName>
    </alternativeName>
    <alternativeName>
        <fullName evidence="14 16">CTP:riboflavin 5'-phosphotransferase</fullName>
    </alternativeName>
    <alternativeName>
        <fullName evidence="12 16">Flavokinase</fullName>
    </alternativeName>
</protein>
<evidence type="ECO:0000256" key="2">
    <source>
        <dbReference type="ARBA" id="ARBA00006428"/>
    </source>
</evidence>
<dbReference type="PANTHER" id="PTHR40706">
    <property type="entry name" value="RIBOFLAVIN KINASE"/>
    <property type="match status" value="1"/>
</dbReference>
<proteinExistence type="inferred from homology"/>
<keyword evidence="7 16" id="KW-0808">Transferase</keyword>
<comment type="catalytic activity">
    <reaction evidence="15 16">
        <text>riboflavin + CTP = CDP + FMN + H(+)</text>
        <dbReference type="Rhea" id="RHEA:25021"/>
        <dbReference type="ChEBI" id="CHEBI:15378"/>
        <dbReference type="ChEBI" id="CHEBI:37563"/>
        <dbReference type="ChEBI" id="CHEBI:57986"/>
        <dbReference type="ChEBI" id="CHEBI:58069"/>
        <dbReference type="ChEBI" id="CHEBI:58210"/>
        <dbReference type="EC" id="2.7.1.161"/>
    </reaction>
</comment>
<dbReference type="HAMAP" id="MF_01285">
    <property type="entry name" value="Riboflavin_kinase"/>
    <property type="match status" value="1"/>
</dbReference>
<evidence type="ECO:0000256" key="12">
    <source>
        <dbReference type="ARBA" id="ARBA00029789"/>
    </source>
</evidence>
<comment type="pathway">
    <text evidence="1 16">Cofactor biosynthesis; FMN biosynthesis; FMN from riboflavin (CTP route): step 1/1.</text>
</comment>
<keyword evidence="8 16" id="KW-0479">Metal-binding</keyword>
<sequence>MKIKGIVVSGTKKGAYFMSQSIYRDQFEDKLHFKPFIGTLNVHVEDNDSQKVEKLLESDIPEIKGEKTFGDVKFKKATLNDEVEGAVIFPEKTHHSKDVVEFIAPQNLKERFHISDGSSVTINIPD</sequence>
<evidence type="ECO:0000256" key="8">
    <source>
        <dbReference type="ARBA" id="ARBA00022723"/>
    </source>
</evidence>
<dbReference type="InterPro" id="IPR039063">
    <property type="entry name" value="RibK_CTP-dep"/>
</dbReference>
<comment type="caution">
    <text evidence="18">The sequence shown here is derived from an EMBL/GenBank/DDBJ whole genome shotgun (WGS) entry which is preliminary data.</text>
</comment>
<evidence type="ECO:0000259" key="17">
    <source>
        <dbReference type="Pfam" id="PF01982"/>
    </source>
</evidence>
<comment type="similarity">
    <text evidence="2 16">Belongs to the archaeal riboflavin kinase family.</text>
</comment>
<comment type="caution">
    <text evidence="16">Lacks conserved residue(s) required for the propagation of feature annotation.</text>
</comment>
<comment type="cofactor">
    <cofactor evidence="16">
        <name>Mg(2+)</name>
        <dbReference type="ChEBI" id="CHEBI:18420"/>
    </cofactor>
    <text evidence="16">Binds 1 Mg(2+) ion per subunit.</text>
</comment>
<evidence type="ECO:0000256" key="7">
    <source>
        <dbReference type="ARBA" id="ARBA00022679"/>
    </source>
</evidence>
<feature type="binding site" evidence="16">
    <location>
        <position position="93"/>
    </location>
    <ligand>
        <name>FMN</name>
        <dbReference type="ChEBI" id="CHEBI:58210"/>
    </ligand>
</feature>
<evidence type="ECO:0000256" key="11">
    <source>
        <dbReference type="ARBA" id="ARBA00022842"/>
    </source>
</evidence>
<reference evidence="18 19" key="1">
    <citation type="journal article" date="2017" name="BMC Genomics">
        <title>Genomic analysis of methanogenic archaea reveals a shift towards energy conservation.</title>
        <authorList>
            <person name="Gilmore S.P."/>
            <person name="Henske J.K."/>
            <person name="Sexton J.A."/>
            <person name="Solomon K.V."/>
            <person name="Seppala S."/>
            <person name="Yoo J.I."/>
            <person name="Huyett L.M."/>
            <person name="Pressman A."/>
            <person name="Cogan J.Z."/>
            <person name="Kivenson V."/>
            <person name="Peng X."/>
            <person name="Tan Y."/>
            <person name="Valentine D.L."/>
            <person name="O'Malley M.A."/>
        </authorList>
    </citation>
    <scope>NUCLEOTIDE SEQUENCE [LARGE SCALE GENOMIC DNA]</scope>
    <source>
        <strain evidence="18 19">M.o.H.</strain>
    </source>
</reference>
<evidence type="ECO:0000256" key="5">
    <source>
        <dbReference type="ARBA" id="ARBA00022630"/>
    </source>
</evidence>
<feature type="binding site" evidence="16">
    <location>
        <begin position="10"/>
        <end position="15"/>
    </location>
    <ligand>
        <name>CDP</name>
        <dbReference type="ChEBI" id="CHEBI:58069"/>
    </ligand>
</feature>
<feature type="binding site" evidence="16">
    <location>
        <position position="39"/>
    </location>
    <ligand>
        <name>Mg(2+)</name>
        <dbReference type="ChEBI" id="CHEBI:18420"/>
    </ligand>
</feature>
<dbReference type="Proteomes" id="UP000217784">
    <property type="component" value="Unassembled WGS sequence"/>
</dbReference>
<evidence type="ECO:0000256" key="9">
    <source>
        <dbReference type="ARBA" id="ARBA00022741"/>
    </source>
</evidence>
<dbReference type="Pfam" id="PF01982">
    <property type="entry name" value="CTP-dep_RFKase"/>
    <property type="match status" value="1"/>
</dbReference>
<evidence type="ECO:0000256" key="10">
    <source>
        <dbReference type="ARBA" id="ARBA00022777"/>
    </source>
</evidence>
<keyword evidence="5 16" id="KW-0285">Flavoprotein</keyword>
<gene>
    <name evidence="16" type="primary">ribK</name>
    <name evidence="18" type="ORF">ASJ80_07760</name>
</gene>
<evidence type="ECO:0000256" key="14">
    <source>
        <dbReference type="ARBA" id="ARBA00033116"/>
    </source>
</evidence>
<accession>A0A2A2H1F7</accession>
<dbReference type="UniPathway" id="UPA00276">
    <property type="reaction ID" value="UER00929"/>
</dbReference>
<keyword evidence="6 16" id="KW-0288">FMN</keyword>
<dbReference type="InterPro" id="IPR023465">
    <property type="entry name" value="Riboflavin_kinase_dom_sf"/>
</dbReference>
<dbReference type="EMBL" id="LMVM01000040">
    <property type="protein sequence ID" value="PAV03154.1"/>
    <property type="molecule type" value="Genomic_DNA"/>
</dbReference>
<evidence type="ECO:0000256" key="3">
    <source>
        <dbReference type="ARBA" id="ARBA00011987"/>
    </source>
</evidence>
<organism evidence="18 19">
    <name type="scientific">Methanobacterium bryantii</name>
    <dbReference type="NCBI Taxonomy" id="2161"/>
    <lineage>
        <taxon>Archaea</taxon>
        <taxon>Methanobacteriati</taxon>
        <taxon>Methanobacteriota</taxon>
        <taxon>Methanomada group</taxon>
        <taxon>Methanobacteria</taxon>
        <taxon>Methanobacteriales</taxon>
        <taxon>Methanobacteriaceae</taxon>
        <taxon>Methanobacterium</taxon>
    </lineage>
</organism>
<evidence type="ECO:0000313" key="18">
    <source>
        <dbReference type="EMBL" id="PAV03154.1"/>
    </source>
</evidence>
<dbReference type="GO" id="GO:0000166">
    <property type="term" value="F:nucleotide binding"/>
    <property type="evidence" value="ECO:0007669"/>
    <property type="project" value="UniProtKB-UniRule"/>
</dbReference>
<keyword evidence="9 16" id="KW-0547">Nucleotide-binding</keyword>
<keyword evidence="10 16" id="KW-0418">Kinase</keyword>
<dbReference type="PANTHER" id="PTHR40706:SF1">
    <property type="entry name" value="RIBOFLAVIN KINASE"/>
    <property type="match status" value="1"/>
</dbReference>
<evidence type="ECO:0000313" key="19">
    <source>
        <dbReference type="Proteomes" id="UP000217784"/>
    </source>
</evidence>
<dbReference type="RefSeq" id="WP_069584019.1">
    <property type="nucleotide sequence ID" value="NZ_LMVM01000040.1"/>
</dbReference>
<dbReference type="AlphaFoldDB" id="A0A2A2H1F7"/>
<keyword evidence="19" id="KW-1185">Reference proteome</keyword>
<feature type="domain" description="Riboflavin kinase" evidence="17">
    <location>
        <begin position="7"/>
        <end position="124"/>
    </location>
</feature>
<dbReference type="EC" id="2.7.1.161" evidence="3 16"/>
<dbReference type="GO" id="GO:0009398">
    <property type="term" value="P:FMN biosynthetic process"/>
    <property type="evidence" value="ECO:0007669"/>
    <property type="project" value="UniProtKB-UniRule"/>
</dbReference>
<feature type="binding site" evidence="16">
    <location>
        <position position="101"/>
    </location>
    <ligand>
        <name>FMN</name>
        <dbReference type="ChEBI" id="CHEBI:58210"/>
    </ligand>
</feature>